<gene>
    <name evidence="1" type="ORF">CYMTET_9303</name>
</gene>
<dbReference type="AlphaFoldDB" id="A0AAE0LFL4"/>
<evidence type="ECO:0000313" key="1">
    <source>
        <dbReference type="EMBL" id="KAK3282980.1"/>
    </source>
</evidence>
<reference evidence="1 2" key="1">
    <citation type="journal article" date="2015" name="Genome Biol. Evol.">
        <title>Comparative Genomics of a Bacterivorous Green Alga Reveals Evolutionary Causalities and Consequences of Phago-Mixotrophic Mode of Nutrition.</title>
        <authorList>
            <person name="Burns J.A."/>
            <person name="Paasch A."/>
            <person name="Narechania A."/>
            <person name="Kim E."/>
        </authorList>
    </citation>
    <scope>NUCLEOTIDE SEQUENCE [LARGE SCALE GENOMIC DNA]</scope>
    <source>
        <strain evidence="1 2">PLY_AMNH</strain>
    </source>
</reference>
<dbReference type="Proteomes" id="UP001190700">
    <property type="component" value="Unassembled WGS sequence"/>
</dbReference>
<proteinExistence type="predicted"/>
<name>A0AAE0LFL4_9CHLO</name>
<keyword evidence="2" id="KW-1185">Reference proteome</keyword>
<sequence length="162" mass="18090">MDSAADYFNKTTTLNTLALRADDVARSFETELDSSDDELPCGSAADMQADTVCEVDVTTPTNTVQSMAFECPEGFAVVEKPNTFLSGAVTFRTLFILMLWKGEGWQVGKINKYAPERMRHNHDILWAEGIRGSMLKLEHYADFDSLELQPVGTWAYVRAVPK</sequence>
<evidence type="ECO:0000313" key="2">
    <source>
        <dbReference type="Proteomes" id="UP001190700"/>
    </source>
</evidence>
<protein>
    <submittedName>
        <fullName evidence="1">Uncharacterized protein</fullName>
    </submittedName>
</protein>
<comment type="caution">
    <text evidence="1">The sequence shown here is derived from an EMBL/GenBank/DDBJ whole genome shotgun (WGS) entry which is preliminary data.</text>
</comment>
<accession>A0AAE0LFL4</accession>
<organism evidence="1 2">
    <name type="scientific">Cymbomonas tetramitiformis</name>
    <dbReference type="NCBI Taxonomy" id="36881"/>
    <lineage>
        <taxon>Eukaryota</taxon>
        <taxon>Viridiplantae</taxon>
        <taxon>Chlorophyta</taxon>
        <taxon>Pyramimonadophyceae</taxon>
        <taxon>Pyramimonadales</taxon>
        <taxon>Pyramimonadaceae</taxon>
        <taxon>Cymbomonas</taxon>
    </lineage>
</organism>
<dbReference type="EMBL" id="LGRX02003082">
    <property type="protein sequence ID" value="KAK3282980.1"/>
    <property type="molecule type" value="Genomic_DNA"/>
</dbReference>